<dbReference type="Gene3D" id="3.40.630.30">
    <property type="match status" value="1"/>
</dbReference>
<dbReference type="Pfam" id="PF13673">
    <property type="entry name" value="Acetyltransf_10"/>
    <property type="match status" value="1"/>
</dbReference>
<evidence type="ECO:0000313" key="4">
    <source>
        <dbReference type="EMBL" id="EWM53635.1"/>
    </source>
</evidence>
<name>W7UYC0_RUMFL</name>
<dbReference type="PATRIC" id="fig|1341157.4.peg.1660"/>
<dbReference type="GO" id="GO:0008080">
    <property type="term" value="F:N-acetyltransferase activity"/>
    <property type="evidence" value="ECO:0007669"/>
    <property type="project" value="InterPro"/>
</dbReference>
<evidence type="ECO:0000256" key="1">
    <source>
        <dbReference type="ARBA" id="ARBA00022679"/>
    </source>
</evidence>
<dbReference type="RefSeq" id="WP_343203234.1">
    <property type="nucleotide sequence ID" value="NZ_ATAX01000024.1"/>
</dbReference>
<comment type="caution">
    <text evidence="4">The sequence shown here is derived from an EMBL/GenBank/DDBJ whole genome shotgun (WGS) entry which is preliminary data.</text>
</comment>
<dbReference type="SUPFAM" id="SSF55729">
    <property type="entry name" value="Acyl-CoA N-acyltransferases (Nat)"/>
    <property type="match status" value="1"/>
</dbReference>
<keyword evidence="2" id="KW-0012">Acyltransferase</keyword>
<gene>
    <name evidence="4" type="ORF">RF007C_06135</name>
</gene>
<dbReference type="InterPro" id="IPR016181">
    <property type="entry name" value="Acyl_CoA_acyltransferase"/>
</dbReference>
<dbReference type="Proteomes" id="UP000019365">
    <property type="component" value="Unassembled WGS sequence"/>
</dbReference>
<dbReference type="PROSITE" id="PS51186">
    <property type="entry name" value="GNAT"/>
    <property type="match status" value="1"/>
</dbReference>
<dbReference type="PANTHER" id="PTHR43626:SF4">
    <property type="entry name" value="GCN5-RELATED N-ACETYLTRANSFERASE 2, CHLOROPLASTIC"/>
    <property type="match status" value="1"/>
</dbReference>
<evidence type="ECO:0000259" key="3">
    <source>
        <dbReference type="PROSITE" id="PS51186"/>
    </source>
</evidence>
<dbReference type="InterPro" id="IPR045039">
    <property type="entry name" value="NSI-like"/>
</dbReference>
<dbReference type="EMBL" id="ATAX01000024">
    <property type="protein sequence ID" value="EWM53635.1"/>
    <property type="molecule type" value="Genomic_DNA"/>
</dbReference>
<dbReference type="eggNOG" id="COG0456">
    <property type="taxonomic scope" value="Bacteria"/>
</dbReference>
<sequence>MRYYTSEYADVEFLENDELVLLTWKKEAHLMNYRQPTEAALELLRKQKSDFVIDARNGFEDEKADVQWGFAYLLPQMSKTGCKNVWFIMNSQNGEDIENEMNMWEAEFSKYFTVRRVDSLDKVREQSSMNIIYKDIHEFTAEQLRRLFLSVEWSSGHFPDKLKVAMENFSTVYSAWDGEKLIGMICAMDDGIMNAYVHYLLVDPEYHGLTVGRTLVDMVKEHYRDYLRIAVIAYNDELKFYGNCGFRKADDASPMFITSLWT</sequence>
<keyword evidence="5" id="KW-1185">Reference proteome</keyword>
<evidence type="ECO:0000256" key="2">
    <source>
        <dbReference type="ARBA" id="ARBA00023315"/>
    </source>
</evidence>
<organism evidence="4 5">
    <name type="scientific">Ruminococcus flavefaciens 007c</name>
    <dbReference type="NCBI Taxonomy" id="1341157"/>
    <lineage>
        <taxon>Bacteria</taxon>
        <taxon>Bacillati</taxon>
        <taxon>Bacillota</taxon>
        <taxon>Clostridia</taxon>
        <taxon>Eubacteriales</taxon>
        <taxon>Oscillospiraceae</taxon>
        <taxon>Ruminococcus</taxon>
    </lineage>
</organism>
<protein>
    <recommendedName>
        <fullName evidence="3">N-acetyltransferase domain-containing protein</fullName>
    </recommendedName>
</protein>
<evidence type="ECO:0000313" key="5">
    <source>
        <dbReference type="Proteomes" id="UP000019365"/>
    </source>
</evidence>
<feature type="domain" description="N-acetyltransferase" evidence="3">
    <location>
        <begin position="131"/>
        <end position="262"/>
    </location>
</feature>
<dbReference type="PANTHER" id="PTHR43626">
    <property type="entry name" value="ACYL-COA N-ACYLTRANSFERASE"/>
    <property type="match status" value="1"/>
</dbReference>
<dbReference type="InterPro" id="IPR000182">
    <property type="entry name" value="GNAT_dom"/>
</dbReference>
<dbReference type="AlphaFoldDB" id="W7UYC0"/>
<keyword evidence="1" id="KW-0808">Transferase</keyword>
<reference evidence="4 5" key="1">
    <citation type="journal article" date="2014" name="PLoS ONE">
        <title>Rumen cellulosomics: divergent fiber-degrading strategies revealed by comparative genome-wide analysis of six ruminococcal strains.</title>
        <authorList>
            <person name="Dassa B."/>
            <person name="Borovok I."/>
            <person name="Ruimy-Israeli V."/>
            <person name="Lamed R."/>
            <person name="Flint H.J."/>
            <person name="Duncan S.H."/>
            <person name="Henrissat B."/>
            <person name="Coutinho P."/>
            <person name="Morrison M."/>
            <person name="Mosoni P."/>
            <person name="Yeoman C.J."/>
            <person name="White B.A."/>
            <person name="Bayer E.A."/>
        </authorList>
    </citation>
    <scope>NUCLEOTIDE SEQUENCE [LARGE SCALE GENOMIC DNA]</scope>
    <source>
        <strain evidence="4 5">007c</strain>
    </source>
</reference>
<accession>W7UYC0</accession>
<proteinExistence type="predicted"/>
<dbReference type="CDD" id="cd04301">
    <property type="entry name" value="NAT_SF"/>
    <property type="match status" value="1"/>
</dbReference>
<dbReference type="GO" id="GO:0005737">
    <property type="term" value="C:cytoplasm"/>
    <property type="evidence" value="ECO:0007669"/>
    <property type="project" value="TreeGrafter"/>
</dbReference>